<comment type="caution">
    <text evidence="2">The sequence shown here is derived from an EMBL/GenBank/DDBJ whole genome shotgun (WGS) entry which is preliminary data.</text>
</comment>
<reference evidence="2 3" key="1">
    <citation type="submission" date="2020-09" db="EMBL/GenBank/DDBJ databases">
        <title>De no assembly of potato wild relative species, Solanum commersonii.</title>
        <authorList>
            <person name="Cho K."/>
        </authorList>
    </citation>
    <scope>NUCLEOTIDE SEQUENCE [LARGE SCALE GENOMIC DNA]</scope>
    <source>
        <strain evidence="2">LZ3.2</strain>
        <tissue evidence="2">Leaf</tissue>
    </source>
</reference>
<dbReference type="EMBL" id="JACXVP010000003">
    <property type="protein sequence ID" value="KAG5618507.1"/>
    <property type="molecule type" value="Genomic_DNA"/>
</dbReference>
<dbReference type="Proteomes" id="UP000824120">
    <property type="component" value="Chromosome 3"/>
</dbReference>
<feature type="chain" id="PRO_5039935897" evidence="1">
    <location>
        <begin position="36"/>
        <end position="296"/>
    </location>
</feature>
<dbReference type="OrthoDB" id="10626290at2759"/>
<organism evidence="2 3">
    <name type="scientific">Solanum commersonii</name>
    <name type="common">Commerson's wild potato</name>
    <name type="synonym">Commerson's nightshade</name>
    <dbReference type="NCBI Taxonomy" id="4109"/>
    <lineage>
        <taxon>Eukaryota</taxon>
        <taxon>Viridiplantae</taxon>
        <taxon>Streptophyta</taxon>
        <taxon>Embryophyta</taxon>
        <taxon>Tracheophyta</taxon>
        <taxon>Spermatophyta</taxon>
        <taxon>Magnoliopsida</taxon>
        <taxon>eudicotyledons</taxon>
        <taxon>Gunneridae</taxon>
        <taxon>Pentapetalae</taxon>
        <taxon>asterids</taxon>
        <taxon>lamiids</taxon>
        <taxon>Solanales</taxon>
        <taxon>Solanaceae</taxon>
        <taxon>Solanoideae</taxon>
        <taxon>Solaneae</taxon>
        <taxon>Solanum</taxon>
    </lineage>
</organism>
<keyword evidence="1" id="KW-0732">Signal</keyword>
<accession>A0A9J6A2J4</accession>
<dbReference type="AlphaFoldDB" id="A0A9J6A2J4"/>
<evidence type="ECO:0000313" key="2">
    <source>
        <dbReference type="EMBL" id="KAG5618507.1"/>
    </source>
</evidence>
<protein>
    <submittedName>
        <fullName evidence="2">Uncharacterized protein</fullName>
    </submittedName>
</protein>
<name>A0A9J6A2J4_SOLCO</name>
<keyword evidence="3" id="KW-1185">Reference proteome</keyword>
<feature type="signal peptide" evidence="1">
    <location>
        <begin position="1"/>
        <end position="35"/>
    </location>
</feature>
<gene>
    <name evidence="2" type="ORF">H5410_018331</name>
</gene>
<evidence type="ECO:0000313" key="3">
    <source>
        <dbReference type="Proteomes" id="UP000824120"/>
    </source>
</evidence>
<proteinExistence type="predicted"/>
<evidence type="ECO:0000256" key="1">
    <source>
        <dbReference type="SAM" id="SignalP"/>
    </source>
</evidence>
<sequence length="296" mass="33580">MQIAALPAFISWFGLVVPLFLELLNIASPLTDSHAEVDDREDFLLPCFLELLPSECREDDGERWGDEWEIVMASFFLLNPEDPFSTAILVDAGIFFPWVRKVVWLLKFGSLVELNGFFPICNFTVLAISGISPDAATGLVRWRVLTFFLRSLATVYLQTSWREPDGTLGEHDKTLDSPISIPELPIPDIELAFSCNDFIFKPFRCFTETANLLVYAGISCLWDLPVVRLLKFTGKSLLLLFDHHVQHLCKRHGKNLLDRSGNKEQCKKDEKKLPILQFALLPPSEYSSKCTVILIT</sequence>